<evidence type="ECO:0000313" key="1">
    <source>
        <dbReference type="EMBL" id="QTX05948.1"/>
    </source>
</evidence>
<keyword evidence="2" id="KW-1185">Reference proteome</keyword>
<gene>
    <name evidence="1" type="ORF">G127AT_07105</name>
</gene>
<dbReference type="EMBL" id="CP071696">
    <property type="protein sequence ID" value="QTX05948.1"/>
    <property type="molecule type" value="Genomic_DNA"/>
</dbReference>
<accession>A0A975IPS5</accession>
<name>A0A975IPS5_9MICO</name>
<dbReference type="Proteomes" id="UP000671914">
    <property type="component" value="Chromosome"/>
</dbReference>
<sequence length="53" mass="6140">MFTSDLTLGLHRSTVERAERELAIRRSIAERAEREQEAERAVARHLLPRLAAR</sequence>
<organism evidence="1 2">
    <name type="scientific">Agromyces archimandritae</name>
    <dbReference type="NCBI Taxonomy" id="2781962"/>
    <lineage>
        <taxon>Bacteria</taxon>
        <taxon>Bacillati</taxon>
        <taxon>Actinomycetota</taxon>
        <taxon>Actinomycetes</taxon>
        <taxon>Micrococcales</taxon>
        <taxon>Microbacteriaceae</taxon>
        <taxon>Agromyces</taxon>
    </lineage>
</organism>
<evidence type="ECO:0000313" key="2">
    <source>
        <dbReference type="Proteomes" id="UP000671914"/>
    </source>
</evidence>
<proteinExistence type="predicted"/>
<protein>
    <submittedName>
        <fullName evidence="1">Uncharacterized protein</fullName>
    </submittedName>
</protein>
<reference evidence="1" key="1">
    <citation type="submission" date="2021-03" db="EMBL/GenBank/DDBJ databases">
        <title>Agromyces archimandritus sp. nov., isolated from the cockroach Archimandrita tessellata.</title>
        <authorList>
            <person name="Guzman J."/>
            <person name="Ortuzar M."/>
            <person name="Poehlein A."/>
            <person name="Daniel R."/>
            <person name="Trujillo M."/>
            <person name="Vilcinskas A."/>
        </authorList>
    </citation>
    <scope>NUCLEOTIDE SEQUENCE</scope>
    <source>
        <strain evidence="1">G127AT</strain>
    </source>
</reference>
<dbReference type="KEGG" id="aarc:G127AT_07105"/>
<dbReference type="RefSeq" id="WP_210901416.1">
    <property type="nucleotide sequence ID" value="NZ_CP071696.1"/>
</dbReference>
<dbReference type="AlphaFoldDB" id="A0A975IPS5"/>